<protein>
    <recommendedName>
        <fullName evidence="10">One cut domain family member</fullName>
    </recommendedName>
</protein>
<feature type="compositionally biased region" description="Polar residues" evidence="11">
    <location>
        <begin position="84"/>
        <end position="93"/>
    </location>
</feature>
<evidence type="ECO:0000313" key="14">
    <source>
        <dbReference type="EMBL" id="CAB3405772.1"/>
    </source>
</evidence>
<evidence type="ECO:0000256" key="7">
    <source>
        <dbReference type="ARBA" id="ARBA00023242"/>
    </source>
</evidence>
<dbReference type="CDD" id="cd00086">
    <property type="entry name" value="homeodomain"/>
    <property type="match status" value="1"/>
</dbReference>
<dbReference type="GO" id="GO:0000978">
    <property type="term" value="F:RNA polymerase II cis-regulatory region sequence-specific DNA binding"/>
    <property type="evidence" value="ECO:0007669"/>
    <property type="project" value="TreeGrafter"/>
</dbReference>
<dbReference type="SUPFAM" id="SSF46689">
    <property type="entry name" value="Homeodomain-like"/>
    <property type="match status" value="1"/>
</dbReference>
<evidence type="ECO:0000259" key="13">
    <source>
        <dbReference type="PROSITE" id="PS51042"/>
    </source>
</evidence>
<dbReference type="AlphaFoldDB" id="A0A8S1F4Y3"/>
<feature type="region of interest" description="Disordered" evidence="11">
    <location>
        <begin position="84"/>
        <end position="106"/>
    </location>
</feature>
<feature type="region of interest" description="Disordered" evidence="11">
    <location>
        <begin position="135"/>
        <end position="161"/>
    </location>
</feature>
<dbReference type="Gene3D" id="1.10.10.60">
    <property type="entry name" value="Homeodomain-like"/>
    <property type="match status" value="1"/>
</dbReference>
<feature type="region of interest" description="Disordered" evidence="11">
    <location>
        <begin position="1"/>
        <end position="68"/>
    </location>
</feature>
<dbReference type="Gene3D" id="1.10.260.40">
    <property type="entry name" value="lambda repressor-like DNA-binding domains"/>
    <property type="match status" value="1"/>
</dbReference>
<dbReference type="InterPro" id="IPR001356">
    <property type="entry name" value="HD"/>
</dbReference>
<dbReference type="PANTHER" id="PTHR14057">
    <property type="entry name" value="TRANSCRIPTION FACTOR ONECUT"/>
    <property type="match status" value="1"/>
</dbReference>
<feature type="compositionally biased region" description="Low complexity" evidence="11">
    <location>
        <begin position="9"/>
        <end position="23"/>
    </location>
</feature>
<evidence type="ECO:0000256" key="11">
    <source>
        <dbReference type="SAM" id="MobiDB-lite"/>
    </source>
</evidence>
<keyword evidence="4 8" id="KW-0238">DNA-binding</keyword>
<evidence type="ECO:0000256" key="6">
    <source>
        <dbReference type="ARBA" id="ARBA00023163"/>
    </source>
</evidence>
<evidence type="ECO:0000256" key="3">
    <source>
        <dbReference type="ARBA" id="ARBA00023015"/>
    </source>
</evidence>
<dbReference type="GO" id="GO:0005634">
    <property type="term" value="C:nucleus"/>
    <property type="evidence" value="ECO:0007669"/>
    <property type="project" value="UniProtKB-SubCell"/>
</dbReference>
<dbReference type="PROSITE" id="PS50071">
    <property type="entry name" value="HOMEOBOX_2"/>
    <property type="match status" value="1"/>
</dbReference>
<dbReference type="PANTHER" id="PTHR14057:SF32">
    <property type="entry name" value="HOMEOBOX PROTEIN CEH-21-RELATED"/>
    <property type="match status" value="1"/>
</dbReference>
<feature type="compositionally biased region" description="Polar residues" evidence="11">
    <location>
        <begin position="146"/>
        <end position="161"/>
    </location>
</feature>
<dbReference type="PROSITE" id="PS51042">
    <property type="entry name" value="CUT"/>
    <property type="match status" value="1"/>
</dbReference>
<evidence type="ECO:0000256" key="8">
    <source>
        <dbReference type="PROSITE-ProRule" id="PRU00108"/>
    </source>
</evidence>
<dbReference type="Pfam" id="PF02376">
    <property type="entry name" value="CUT"/>
    <property type="match status" value="1"/>
</dbReference>
<evidence type="ECO:0000256" key="4">
    <source>
        <dbReference type="ARBA" id="ARBA00023125"/>
    </source>
</evidence>
<evidence type="ECO:0000259" key="12">
    <source>
        <dbReference type="PROSITE" id="PS50071"/>
    </source>
</evidence>
<dbReference type="SMART" id="SM01109">
    <property type="entry name" value="CUT"/>
    <property type="match status" value="1"/>
</dbReference>
<dbReference type="FunFam" id="1.10.10.60:FF:000054">
    <property type="entry name" value="One cut domain family member"/>
    <property type="match status" value="1"/>
</dbReference>
<keyword evidence="5 8" id="KW-0371">Homeobox</keyword>
<evidence type="ECO:0000256" key="5">
    <source>
        <dbReference type="ARBA" id="ARBA00023155"/>
    </source>
</evidence>
<dbReference type="EMBL" id="CADEPM010000005">
    <property type="protein sequence ID" value="CAB3405772.1"/>
    <property type="molecule type" value="Genomic_DNA"/>
</dbReference>
<keyword evidence="15" id="KW-1185">Reference proteome</keyword>
<sequence>METLDTGGLSSDPLLSAALSSPPIVRSGHSNRRGATQSPSGDSFIDFADDGHRTASNTPPPMSTRQRHHRTIYGNYATLTTLQPLPPISTVTSKEQRYSRESTSPQTKTIKYFFPTNGAGNYNYEIKYEYEAKSSDDGIEEENGETHTSTPSDYGSSGQDISFASPTFEAYDRSPKNDKDTTFNFTSFPADCDDLGLSSHKSSPSLPTSYDEDDGEELNTKELATRISAELKRYSIPQAVFAARILCRSQGTLSDLLRNPKPWSKLKSGRETFRRMDQWLKEPEFERMSALRLAACKRKEEPSSTSPSAPKKPRLVFTDIQRRTLQAIFKETKRPSREMQLTISQQLNLDPTTVANFFMNARRRGHEMKMDDMQIKTETSSVSNDDDDLSLINFLEEDTSVVPKVEVEEELTISNGVYVRIVIIQELSDLSDKIILNDGLRHIRIVNSMRDFLAQSFVSATGFVTVVGLSSDISRSTVLFQSYKDVSSYDKIAGVSVVTLTGNIKITSAKLSTVVTFMTSKSQMMVKDLKFTDLDATKDCEARAISSTPGSHSQLLIDFSPQNPMRIPQLFPAKFFSISTKNCNLQMTLTTNIPENYYNIADGQTGYIFSPSYLDPDASPEFNVTYGSSSGDLFEYSVDVQDVQISGNSEVDIIILKNNQKELSAVITGTHNGSRPKAVGQYLNIMMKGSSGKAKLRYEAKSGASSIFGTHVNNSINVVDI</sequence>
<gene>
    <name evidence="14" type="ORF">CBOVIS_LOCUS7930</name>
</gene>
<evidence type="ECO:0000256" key="9">
    <source>
        <dbReference type="RuleBase" id="RU000682"/>
    </source>
</evidence>
<dbReference type="GO" id="GO:0000981">
    <property type="term" value="F:DNA-binding transcription factor activity, RNA polymerase II-specific"/>
    <property type="evidence" value="ECO:0007669"/>
    <property type="project" value="TreeGrafter"/>
</dbReference>
<dbReference type="SMART" id="SM00389">
    <property type="entry name" value="HOX"/>
    <property type="match status" value="1"/>
</dbReference>
<reference evidence="14 15" key="1">
    <citation type="submission" date="2020-04" db="EMBL/GenBank/DDBJ databases">
        <authorList>
            <person name="Laetsch R D."/>
            <person name="Stevens L."/>
            <person name="Kumar S."/>
            <person name="Blaxter L. M."/>
        </authorList>
    </citation>
    <scope>NUCLEOTIDE SEQUENCE [LARGE SCALE GENOMIC DNA]</scope>
</reference>
<feature type="region of interest" description="Disordered" evidence="11">
    <location>
        <begin position="196"/>
        <end position="217"/>
    </location>
</feature>
<dbReference type="InterPro" id="IPR051649">
    <property type="entry name" value="CUT_Homeobox"/>
</dbReference>
<comment type="subcellular location">
    <subcellularLocation>
        <location evidence="1 8 9">Nucleus</location>
    </subcellularLocation>
</comment>
<keyword evidence="7 8" id="KW-0539">Nucleus</keyword>
<keyword evidence="3 10" id="KW-0805">Transcription regulation</keyword>
<dbReference type="InterPro" id="IPR003350">
    <property type="entry name" value="CUT_dom"/>
</dbReference>
<evidence type="ECO:0000256" key="1">
    <source>
        <dbReference type="ARBA" id="ARBA00004123"/>
    </source>
</evidence>
<dbReference type="SUPFAM" id="SSF47413">
    <property type="entry name" value="lambda repressor-like DNA-binding domains"/>
    <property type="match status" value="1"/>
</dbReference>
<keyword evidence="6 10" id="KW-0804">Transcription</keyword>
<feature type="domain" description="CUT" evidence="13">
    <location>
        <begin position="209"/>
        <end position="295"/>
    </location>
</feature>
<dbReference type="InterPro" id="IPR009057">
    <property type="entry name" value="Homeodomain-like_sf"/>
</dbReference>
<organism evidence="14 15">
    <name type="scientific">Caenorhabditis bovis</name>
    <dbReference type="NCBI Taxonomy" id="2654633"/>
    <lineage>
        <taxon>Eukaryota</taxon>
        <taxon>Metazoa</taxon>
        <taxon>Ecdysozoa</taxon>
        <taxon>Nematoda</taxon>
        <taxon>Chromadorea</taxon>
        <taxon>Rhabditida</taxon>
        <taxon>Rhabditina</taxon>
        <taxon>Rhabditomorpha</taxon>
        <taxon>Rhabditoidea</taxon>
        <taxon>Rhabditidae</taxon>
        <taxon>Peloderinae</taxon>
        <taxon>Caenorhabditis</taxon>
    </lineage>
</organism>
<accession>A0A8S1F4Y3</accession>
<evidence type="ECO:0000256" key="2">
    <source>
        <dbReference type="ARBA" id="ARBA00008190"/>
    </source>
</evidence>
<dbReference type="OrthoDB" id="10068888at2759"/>
<evidence type="ECO:0000256" key="10">
    <source>
        <dbReference type="RuleBase" id="RU361129"/>
    </source>
</evidence>
<dbReference type="FunFam" id="1.10.260.40:FF:000005">
    <property type="entry name" value="One cut domain family member"/>
    <property type="match status" value="1"/>
</dbReference>
<feature type="compositionally biased region" description="Low complexity" evidence="11">
    <location>
        <begin position="197"/>
        <end position="209"/>
    </location>
</feature>
<comment type="caution">
    <text evidence="14">The sequence shown here is derived from an EMBL/GenBank/DDBJ whole genome shotgun (WGS) entry which is preliminary data.</text>
</comment>
<feature type="DNA-binding region" description="Homeobox" evidence="8">
    <location>
        <begin position="310"/>
        <end position="369"/>
    </location>
</feature>
<dbReference type="Pfam" id="PF00046">
    <property type="entry name" value="Homeodomain"/>
    <property type="match status" value="1"/>
</dbReference>
<comment type="similarity">
    <text evidence="2 10">Belongs to the CUT homeobox family.</text>
</comment>
<name>A0A8S1F4Y3_9PELO</name>
<dbReference type="Proteomes" id="UP000494206">
    <property type="component" value="Unassembled WGS sequence"/>
</dbReference>
<evidence type="ECO:0000313" key="15">
    <source>
        <dbReference type="Proteomes" id="UP000494206"/>
    </source>
</evidence>
<proteinExistence type="inferred from homology"/>
<dbReference type="InterPro" id="IPR010982">
    <property type="entry name" value="Lambda_DNA-bd_dom_sf"/>
</dbReference>
<feature type="domain" description="Homeobox" evidence="12">
    <location>
        <begin position="308"/>
        <end position="368"/>
    </location>
</feature>